<reference evidence="1" key="1">
    <citation type="submission" date="2023-07" db="EMBL/GenBank/DDBJ databases">
        <title>Black Yeasts Isolated from many extreme environments.</title>
        <authorList>
            <person name="Coleine C."/>
            <person name="Stajich J.E."/>
            <person name="Selbmann L."/>
        </authorList>
    </citation>
    <scope>NUCLEOTIDE SEQUENCE</scope>
    <source>
        <strain evidence="1">CCFEE 5714</strain>
    </source>
</reference>
<accession>A0ACC3MSX8</accession>
<keyword evidence="2" id="KW-1185">Reference proteome</keyword>
<name>A0ACC3MSX8_9PEZI</name>
<gene>
    <name evidence="1" type="ORF">LTR37_014679</name>
</gene>
<protein>
    <submittedName>
        <fullName evidence="1">Uncharacterized protein</fullName>
    </submittedName>
</protein>
<sequence>MPTYLLHGFRWPRPLVRVHIILQNIDDAAAEWLVAPKTTLALLKNFNQLYPECMEYLPRLRFVEQYDPNDNSASATSQPYAYVADMVEEVKLGVEIDDVRGRGLNNEQWTAIMELRDKLAPDEKVGWYIVVCGDEERLMPPSTESTSSVSAGGGGETPHRLSESPSAQREISFEDNKPPTPPKAEVKEPKGVKKLFSNASLRLGRKKSRDPVTNREASQSRSRLKKQPPYASYDAGPPPIPRATPSPGGAQQTNGEAAAFSFGNGDGGSSKPSSTDPSVGTPSNDQLPEAAHYPRIRNNGTNPSSPVVLTDGDNLPEFETKLKYRRSSVVPDYRHSMYPGELEHANNANMPVLTAGYTGTGSSQRNSEVPPVFSQKPVTAKPKSSSRRNSEAPVRAQTNGHAPRVSDASANGRRRSVSVESNRNGVYSYPPARSGAVSPLTYRSSSPVGARNGAVSPIAVRSSSPNLRSPLSRDSNTLAALQGQQTPAQQKANARRQAQNLSLDTQVATVAQQQQNGAEDIPDEESEEIISLSPAARAPATRFKRRSTLLSNSSSNLHLDQQVTGPTLDTVLENGDGKSPAVSQSVRPEDLVAVNLENAFDRL</sequence>
<dbReference type="EMBL" id="JAUTXU010000156">
    <property type="protein sequence ID" value="KAK3703068.1"/>
    <property type="molecule type" value="Genomic_DNA"/>
</dbReference>
<dbReference type="Proteomes" id="UP001281147">
    <property type="component" value="Unassembled WGS sequence"/>
</dbReference>
<evidence type="ECO:0000313" key="2">
    <source>
        <dbReference type="Proteomes" id="UP001281147"/>
    </source>
</evidence>
<comment type="caution">
    <text evidence="1">The sequence shown here is derived from an EMBL/GenBank/DDBJ whole genome shotgun (WGS) entry which is preliminary data.</text>
</comment>
<proteinExistence type="predicted"/>
<evidence type="ECO:0000313" key="1">
    <source>
        <dbReference type="EMBL" id="KAK3703068.1"/>
    </source>
</evidence>
<organism evidence="1 2">
    <name type="scientific">Vermiconidia calcicola</name>
    <dbReference type="NCBI Taxonomy" id="1690605"/>
    <lineage>
        <taxon>Eukaryota</taxon>
        <taxon>Fungi</taxon>
        <taxon>Dikarya</taxon>
        <taxon>Ascomycota</taxon>
        <taxon>Pezizomycotina</taxon>
        <taxon>Dothideomycetes</taxon>
        <taxon>Dothideomycetidae</taxon>
        <taxon>Mycosphaerellales</taxon>
        <taxon>Extremaceae</taxon>
        <taxon>Vermiconidia</taxon>
    </lineage>
</organism>